<feature type="region of interest" description="Disordered" evidence="1">
    <location>
        <begin position="531"/>
        <end position="601"/>
    </location>
</feature>
<feature type="chain" id="PRO_5042015875" evidence="2">
    <location>
        <begin position="24"/>
        <end position="774"/>
    </location>
</feature>
<proteinExistence type="predicted"/>
<keyword evidence="4" id="KW-1185">Reference proteome</keyword>
<comment type="caution">
    <text evidence="3">The sequence shown here is derived from an EMBL/GenBank/DDBJ whole genome shotgun (WGS) entry which is preliminary data.</text>
</comment>
<feature type="region of interest" description="Disordered" evidence="1">
    <location>
        <begin position="444"/>
        <end position="497"/>
    </location>
</feature>
<dbReference type="Proteomes" id="UP001195769">
    <property type="component" value="Unassembled WGS sequence"/>
</dbReference>
<feature type="compositionally biased region" description="Acidic residues" evidence="1">
    <location>
        <begin position="378"/>
        <end position="387"/>
    </location>
</feature>
<feature type="compositionally biased region" description="Low complexity" evidence="1">
    <location>
        <begin position="351"/>
        <end position="361"/>
    </location>
</feature>
<feature type="region of interest" description="Disordered" evidence="1">
    <location>
        <begin position="306"/>
        <end position="398"/>
    </location>
</feature>
<keyword evidence="2" id="KW-0732">Signal</keyword>
<accession>A0AAD4E9R3</accession>
<dbReference type="AlphaFoldDB" id="A0AAD4E9R3"/>
<name>A0AAD4E9R3_9AGAM</name>
<feature type="compositionally biased region" description="Basic and acidic residues" evidence="1">
    <location>
        <begin position="310"/>
        <end position="330"/>
    </location>
</feature>
<evidence type="ECO:0000313" key="4">
    <source>
        <dbReference type="Proteomes" id="UP001195769"/>
    </source>
</evidence>
<feature type="signal peptide" evidence="2">
    <location>
        <begin position="1"/>
        <end position="23"/>
    </location>
</feature>
<organism evidence="3 4">
    <name type="scientific">Suillus fuscotomentosus</name>
    <dbReference type="NCBI Taxonomy" id="1912939"/>
    <lineage>
        <taxon>Eukaryota</taxon>
        <taxon>Fungi</taxon>
        <taxon>Dikarya</taxon>
        <taxon>Basidiomycota</taxon>
        <taxon>Agaricomycotina</taxon>
        <taxon>Agaricomycetes</taxon>
        <taxon>Agaricomycetidae</taxon>
        <taxon>Boletales</taxon>
        <taxon>Suillineae</taxon>
        <taxon>Suillaceae</taxon>
        <taxon>Suillus</taxon>
    </lineage>
</organism>
<reference evidence="3" key="1">
    <citation type="journal article" date="2020" name="New Phytol.">
        <title>Comparative genomics reveals dynamic genome evolution in host specialist ectomycorrhizal fungi.</title>
        <authorList>
            <person name="Lofgren L.A."/>
            <person name="Nguyen N.H."/>
            <person name="Vilgalys R."/>
            <person name="Ruytinx J."/>
            <person name="Liao H.L."/>
            <person name="Branco S."/>
            <person name="Kuo A."/>
            <person name="LaButti K."/>
            <person name="Lipzen A."/>
            <person name="Andreopoulos W."/>
            <person name="Pangilinan J."/>
            <person name="Riley R."/>
            <person name="Hundley H."/>
            <person name="Na H."/>
            <person name="Barry K."/>
            <person name="Grigoriev I.V."/>
            <person name="Stajich J.E."/>
            <person name="Kennedy P.G."/>
        </authorList>
    </citation>
    <scope>NUCLEOTIDE SEQUENCE</scope>
    <source>
        <strain evidence="3">FC203</strain>
    </source>
</reference>
<feature type="compositionally biased region" description="Polar residues" evidence="1">
    <location>
        <begin position="455"/>
        <end position="472"/>
    </location>
</feature>
<evidence type="ECO:0000256" key="1">
    <source>
        <dbReference type="SAM" id="MobiDB-lite"/>
    </source>
</evidence>
<evidence type="ECO:0000313" key="3">
    <source>
        <dbReference type="EMBL" id="KAG1900963.1"/>
    </source>
</evidence>
<dbReference type="EMBL" id="JABBWK010000024">
    <property type="protein sequence ID" value="KAG1900963.1"/>
    <property type="molecule type" value="Genomic_DNA"/>
</dbReference>
<feature type="region of interest" description="Disordered" evidence="1">
    <location>
        <begin position="410"/>
        <end position="430"/>
    </location>
</feature>
<dbReference type="RefSeq" id="XP_041226539.1">
    <property type="nucleotide sequence ID" value="XM_041371169.1"/>
</dbReference>
<feature type="region of interest" description="Disordered" evidence="1">
    <location>
        <begin position="630"/>
        <end position="672"/>
    </location>
</feature>
<feature type="compositionally biased region" description="Low complexity" evidence="1">
    <location>
        <begin position="545"/>
        <end position="556"/>
    </location>
</feature>
<sequence>MTFFLRYSLLALLKLFQWSPLLATLDPFSSVRSIDGDSTVLERHNFLWPNPPANYLPAGFASSNRSSRVSAHDHHPPPSSFTLTYALLISQHKHYLSNFVDSLVLLHSNQLIYFNSGFCSILVLVTLNLSLICLCSVTCLQFKNKIHLLALPSWGSLETIFGSDSESLSAAVSLELSGTESVCITPDQETFNSDSGLLATQQDILRAPDIHALHEDLDSPKNIGAALHLYNNRCVLPRETANENSDTERTLSQEFVSCNDPASLDVSPALKSSSSAGFELDIHNAKPEDPRQPLCPAHLVRNFPPLAETVSREKPRTHDVRWPARKRDDATCDGDLQMTIPARPNHDGHLSVSSSQTSFSSMVPKKRSWSQTAGIGADLEEDSDSSCEEGSFCSESPGDQLALRLSSQQPINKNENHATSRPSPSTSRRDNILECDSLCDSEHTATPFDMHRRSASTPVPSSRGSQHSSNGLVGTKVKPDYSLSTESERKSDGPDSFWETAVQERLRVTAAFTTLEPLKPKGARTILHLSQTTATDGDQPDRNLSSGSASRPASWSVATRKTPCAHTSQPNSCETQVQPHDDNLVTKPGTPALASNQADSFPGLTLRSGAYAKYVPPQRRVAGELVYTVSQQTKPMPRRSERVRSGFSSPMLETRSRSSTLSPWSPFAPREFPSPTSEAVAWKRGALFLANPPPNEFAHIDEFGNEKSWYAKSNCRTANPDDWLSRNVTEKHAAGQWTLKDGEEGCQLHAHTSPQQHCHGLWKDDHRRCETFGT</sequence>
<dbReference type="GeneID" id="64665467"/>
<feature type="compositionally biased region" description="Polar residues" evidence="1">
    <location>
        <begin position="565"/>
        <end position="578"/>
    </location>
</feature>
<protein>
    <submittedName>
        <fullName evidence="3">Uncharacterized protein</fullName>
    </submittedName>
</protein>
<gene>
    <name evidence="3" type="ORF">F5891DRAFT_274894</name>
</gene>
<evidence type="ECO:0000256" key="2">
    <source>
        <dbReference type="SAM" id="SignalP"/>
    </source>
</evidence>